<dbReference type="EMBL" id="CP036289">
    <property type="protein sequence ID" value="QDU76245.1"/>
    <property type="molecule type" value="Genomic_DNA"/>
</dbReference>
<dbReference type="AlphaFoldDB" id="A0A518CAJ2"/>
<evidence type="ECO:0008006" key="3">
    <source>
        <dbReference type="Google" id="ProtNLM"/>
    </source>
</evidence>
<name>A0A518CAJ2_9BACT</name>
<protein>
    <recommendedName>
        <fullName evidence="3">ParD-like antitoxin of type II bacterial toxin-antitoxin system</fullName>
    </recommendedName>
</protein>
<proteinExistence type="predicted"/>
<gene>
    <name evidence="1" type="ORF">Pan97_32910</name>
</gene>
<dbReference type="KEGG" id="bvo:Pan97_32910"/>
<accession>A0A518CAJ2</accession>
<evidence type="ECO:0000313" key="1">
    <source>
        <dbReference type="EMBL" id="QDU76245.1"/>
    </source>
</evidence>
<dbReference type="InterPro" id="IPR021831">
    <property type="entry name" value="ParD-like"/>
</dbReference>
<keyword evidence="2" id="KW-1185">Reference proteome</keyword>
<dbReference type="Pfam" id="PF11903">
    <property type="entry name" value="ParD_like"/>
    <property type="match status" value="1"/>
</dbReference>
<dbReference type="Proteomes" id="UP000318626">
    <property type="component" value="Chromosome"/>
</dbReference>
<dbReference type="OrthoDB" id="5422561at2"/>
<evidence type="ECO:0000313" key="2">
    <source>
        <dbReference type="Proteomes" id="UP000318626"/>
    </source>
</evidence>
<dbReference type="RefSeq" id="WP_144974221.1">
    <property type="nucleotide sequence ID" value="NZ_CP036289.1"/>
</dbReference>
<sequence>MSQPVKLSDALVNDARATSAVAERSIAGQIEFWARLGKAIEPILDGDQVLKLRQSGDQLSLAHILQTVDSPEGRERLKKHLDQIPFPHFEAADQPGYLIRIDEDGTKTTGQFVDGTFVTEQPANHENRAEQS</sequence>
<organism evidence="1 2">
    <name type="scientific">Bremerella volcania</name>
    <dbReference type="NCBI Taxonomy" id="2527984"/>
    <lineage>
        <taxon>Bacteria</taxon>
        <taxon>Pseudomonadati</taxon>
        <taxon>Planctomycetota</taxon>
        <taxon>Planctomycetia</taxon>
        <taxon>Pirellulales</taxon>
        <taxon>Pirellulaceae</taxon>
        <taxon>Bremerella</taxon>
    </lineage>
</organism>
<reference evidence="2" key="1">
    <citation type="submission" date="2019-02" db="EMBL/GenBank/DDBJ databases">
        <title>Deep-cultivation of Planctomycetes and their phenomic and genomic characterization uncovers novel biology.</title>
        <authorList>
            <person name="Wiegand S."/>
            <person name="Jogler M."/>
            <person name="Boedeker C."/>
            <person name="Pinto D."/>
            <person name="Vollmers J."/>
            <person name="Rivas-Marin E."/>
            <person name="Kohn T."/>
            <person name="Peeters S.H."/>
            <person name="Heuer A."/>
            <person name="Rast P."/>
            <person name="Oberbeckmann S."/>
            <person name="Bunk B."/>
            <person name="Jeske O."/>
            <person name="Meyerdierks A."/>
            <person name="Storesund J.E."/>
            <person name="Kallscheuer N."/>
            <person name="Luecker S."/>
            <person name="Lage O.M."/>
            <person name="Pohl T."/>
            <person name="Merkel B.J."/>
            <person name="Hornburger P."/>
            <person name="Mueller R.-W."/>
            <person name="Bruemmer F."/>
            <person name="Labrenz M."/>
            <person name="Spormann A.M."/>
            <person name="Op den Camp H."/>
            <person name="Overmann J."/>
            <person name="Amann R."/>
            <person name="Jetten M.S.M."/>
            <person name="Mascher T."/>
            <person name="Medema M.H."/>
            <person name="Devos D.P."/>
            <person name="Kaster A.-K."/>
            <person name="Ovreas L."/>
            <person name="Rohde M."/>
            <person name="Galperin M.Y."/>
            <person name="Jogler C."/>
        </authorList>
    </citation>
    <scope>NUCLEOTIDE SEQUENCE [LARGE SCALE GENOMIC DNA]</scope>
    <source>
        <strain evidence="2">Pan97</strain>
    </source>
</reference>